<dbReference type="AlphaFoldDB" id="A0A1N6IF81"/>
<proteinExistence type="predicted"/>
<dbReference type="Proteomes" id="UP000184694">
    <property type="component" value="Unassembled WGS sequence"/>
</dbReference>
<dbReference type="GO" id="GO:0009307">
    <property type="term" value="P:DNA restriction-modification system"/>
    <property type="evidence" value="ECO:0007669"/>
    <property type="project" value="InterPro"/>
</dbReference>
<dbReference type="RefSeq" id="WP_074217445.1">
    <property type="nucleotide sequence ID" value="NZ_FSRG01000006.1"/>
</dbReference>
<dbReference type="Gene3D" id="3.40.1350.10">
    <property type="match status" value="1"/>
</dbReference>
<evidence type="ECO:0000313" key="2">
    <source>
        <dbReference type="EMBL" id="SIO30680.1"/>
    </source>
</evidence>
<name>A0A1N6IF81_9BACT</name>
<keyword evidence="3" id="KW-1185">Reference proteome</keyword>
<organism evidence="2 3">
    <name type="scientific">Halodesulfovibrio marinisediminis DSM 17456</name>
    <dbReference type="NCBI Taxonomy" id="1121457"/>
    <lineage>
        <taxon>Bacteria</taxon>
        <taxon>Pseudomonadati</taxon>
        <taxon>Thermodesulfobacteriota</taxon>
        <taxon>Desulfovibrionia</taxon>
        <taxon>Desulfovibrionales</taxon>
        <taxon>Desulfovibrionaceae</taxon>
        <taxon>Halodesulfovibrio</taxon>
    </lineage>
</organism>
<dbReference type="GO" id="GO:0004519">
    <property type="term" value="F:endonuclease activity"/>
    <property type="evidence" value="ECO:0007669"/>
    <property type="project" value="UniProtKB-KW"/>
</dbReference>
<feature type="domain" description="Restriction endonuclease type IV Mrr" evidence="1">
    <location>
        <begin position="10"/>
        <end position="101"/>
    </location>
</feature>
<protein>
    <submittedName>
        <fullName evidence="2">Restriction endonuclease</fullName>
    </submittedName>
</protein>
<sequence>MLDFTELSEDGIEFEQMIREMLFALGYKVFWSGAGADGGKDLICFEEHKSIFASCKRKWLVQCKHKAISGRAVGVGDLGDIVGACRHHQCDGYLLATTTYPSSAVISRLEGVAADPRDNLTTGCWDAVELERMLSTAELWGIAQRYLPESATGWKIYASERPNHWTANYRGYYFHIVNRIGSECMAHLPLIDDELNRLEWLSREKFPEKHFMRLRSIYFDDKSGCYTLYADYMHPFDSKPVMGNEEFEKELEGEWNVHYSIKVRDYLEFSDHYDPDHYDFYDEHMGKFLLGLSR</sequence>
<dbReference type="GO" id="GO:0003677">
    <property type="term" value="F:DNA binding"/>
    <property type="evidence" value="ECO:0007669"/>
    <property type="project" value="InterPro"/>
</dbReference>
<evidence type="ECO:0000313" key="3">
    <source>
        <dbReference type="Proteomes" id="UP000184694"/>
    </source>
</evidence>
<reference evidence="3" key="1">
    <citation type="submission" date="2016-11" db="EMBL/GenBank/DDBJ databases">
        <authorList>
            <person name="Varghese N."/>
            <person name="Submissions S."/>
        </authorList>
    </citation>
    <scope>NUCLEOTIDE SEQUENCE [LARGE SCALE GENOMIC DNA]</scope>
    <source>
        <strain evidence="3">DSM 17456</strain>
    </source>
</reference>
<dbReference type="InterPro" id="IPR011335">
    <property type="entry name" value="Restrct_endonuc-II-like"/>
</dbReference>
<dbReference type="Pfam" id="PF04471">
    <property type="entry name" value="Mrr_cat"/>
    <property type="match status" value="1"/>
</dbReference>
<keyword evidence="2" id="KW-0378">Hydrolase</keyword>
<dbReference type="EMBL" id="FSRG01000006">
    <property type="protein sequence ID" value="SIO30680.1"/>
    <property type="molecule type" value="Genomic_DNA"/>
</dbReference>
<keyword evidence="2" id="KW-0540">Nuclease</keyword>
<accession>A0A1N6IF81</accession>
<dbReference type="InterPro" id="IPR011856">
    <property type="entry name" value="tRNA_endonuc-like_dom_sf"/>
</dbReference>
<keyword evidence="2" id="KW-0255">Endonuclease</keyword>
<dbReference type="SUPFAM" id="SSF52980">
    <property type="entry name" value="Restriction endonuclease-like"/>
    <property type="match status" value="1"/>
</dbReference>
<evidence type="ECO:0000259" key="1">
    <source>
        <dbReference type="Pfam" id="PF04471"/>
    </source>
</evidence>
<dbReference type="InterPro" id="IPR007560">
    <property type="entry name" value="Restrct_endonuc_IV_Mrr"/>
</dbReference>
<dbReference type="OrthoDB" id="2960996at2"/>
<gene>
    <name evidence="2" type="ORF">SAMN02745161_2691</name>
</gene>